<gene>
    <name evidence="2" type="ORF">GALL_201370</name>
</gene>
<sequence length="78" mass="9120">MMIDVRKLYALPDHWLRRIDLAVALLSFVLGVFEHSWLSFAWAGLACWLYLTNGSARMQAYIRWRAAQIAFAMALRKF</sequence>
<feature type="transmembrane region" description="Helical" evidence="1">
    <location>
        <begin position="21"/>
        <end position="51"/>
    </location>
</feature>
<dbReference type="AlphaFoldDB" id="A0A1J5S0I8"/>
<reference evidence="2" key="1">
    <citation type="submission" date="2016-10" db="EMBL/GenBank/DDBJ databases">
        <title>Sequence of Gallionella enrichment culture.</title>
        <authorList>
            <person name="Poehlein A."/>
            <person name="Muehling M."/>
            <person name="Daniel R."/>
        </authorList>
    </citation>
    <scope>NUCLEOTIDE SEQUENCE</scope>
</reference>
<proteinExistence type="predicted"/>
<organism evidence="2">
    <name type="scientific">mine drainage metagenome</name>
    <dbReference type="NCBI Taxonomy" id="410659"/>
    <lineage>
        <taxon>unclassified sequences</taxon>
        <taxon>metagenomes</taxon>
        <taxon>ecological metagenomes</taxon>
    </lineage>
</organism>
<accession>A0A1J5S0I8</accession>
<protein>
    <submittedName>
        <fullName evidence="2">Uncharacterized protein</fullName>
    </submittedName>
</protein>
<evidence type="ECO:0000256" key="1">
    <source>
        <dbReference type="SAM" id="Phobius"/>
    </source>
</evidence>
<keyword evidence="1" id="KW-0472">Membrane</keyword>
<keyword evidence="1" id="KW-0812">Transmembrane</keyword>
<dbReference type="EMBL" id="MLJW01000127">
    <property type="protein sequence ID" value="OIQ97812.1"/>
    <property type="molecule type" value="Genomic_DNA"/>
</dbReference>
<keyword evidence="1" id="KW-1133">Transmembrane helix</keyword>
<name>A0A1J5S0I8_9ZZZZ</name>
<comment type="caution">
    <text evidence="2">The sequence shown here is derived from an EMBL/GenBank/DDBJ whole genome shotgun (WGS) entry which is preliminary data.</text>
</comment>
<evidence type="ECO:0000313" key="2">
    <source>
        <dbReference type="EMBL" id="OIQ97812.1"/>
    </source>
</evidence>